<gene>
    <name evidence="3" type="ORF">EDC39_101117</name>
</gene>
<evidence type="ECO:0000313" key="4">
    <source>
        <dbReference type="Proteomes" id="UP000324159"/>
    </source>
</evidence>
<dbReference type="AlphaFoldDB" id="A0A5D3WN11"/>
<organism evidence="3 4">
    <name type="scientific">Geothermobacter ehrlichii</name>
    <dbReference type="NCBI Taxonomy" id="213224"/>
    <lineage>
        <taxon>Bacteria</taxon>
        <taxon>Pseudomonadati</taxon>
        <taxon>Thermodesulfobacteriota</taxon>
        <taxon>Desulfuromonadia</taxon>
        <taxon>Desulfuromonadales</taxon>
        <taxon>Geothermobacteraceae</taxon>
        <taxon>Geothermobacter</taxon>
    </lineage>
</organism>
<keyword evidence="2" id="KW-0812">Transmembrane</keyword>
<evidence type="ECO:0000256" key="2">
    <source>
        <dbReference type="SAM" id="Phobius"/>
    </source>
</evidence>
<keyword evidence="2" id="KW-1133">Transmembrane helix</keyword>
<dbReference type="GO" id="GO:0043683">
    <property type="term" value="P:type IV pilus assembly"/>
    <property type="evidence" value="ECO:0007669"/>
    <property type="project" value="TreeGrafter"/>
</dbReference>
<dbReference type="PANTHER" id="PTHR40278:SF2">
    <property type="entry name" value="TYPE IV PILUS INNER MEMBRANE COMPONENT PILN"/>
    <property type="match status" value="1"/>
</dbReference>
<dbReference type="InterPro" id="IPR007813">
    <property type="entry name" value="PilN"/>
</dbReference>
<keyword evidence="1" id="KW-0175">Coiled coil</keyword>
<comment type="caution">
    <text evidence="3">The sequence shown here is derived from an EMBL/GenBank/DDBJ whole genome shotgun (WGS) entry which is preliminary data.</text>
</comment>
<keyword evidence="2" id="KW-0472">Membrane</keyword>
<dbReference type="GO" id="GO:0043107">
    <property type="term" value="P:type IV pilus-dependent motility"/>
    <property type="evidence" value="ECO:0007669"/>
    <property type="project" value="TreeGrafter"/>
</dbReference>
<dbReference type="RefSeq" id="WP_148894155.1">
    <property type="nucleotide sequence ID" value="NZ_VNIB01000001.1"/>
</dbReference>
<accession>A0A5D3WN11</accession>
<feature type="coiled-coil region" evidence="1">
    <location>
        <begin position="47"/>
        <end position="94"/>
    </location>
</feature>
<proteinExistence type="predicted"/>
<dbReference type="InterPro" id="IPR052534">
    <property type="entry name" value="Extracell_DNA_Util/SecSys_Comp"/>
</dbReference>
<dbReference type="EMBL" id="VNIB01000001">
    <property type="protein sequence ID" value="TYO99957.1"/>
    <property type="molecule type" value="Genomic_DNA"/>
</dbReference>
<reference evidence="3 4" key="1">
    <citation type="submission" date="2019-07" db="EMBL/GenBank/DDBJ databases">
        <title>Genomic Encyclopedia of Type Strains, Phase IV (KMG-IV): sequencing the most valuable type-strain genomes for metagenomic binning, comparative biology and taxonomic classification.</title>
        <authorList>
            <person name="Goeker M."/>
        </authorList>
    </citation>
    <scope>NUCLEOTIDE SEQUENCE [LARGE SCALE GENOMIC DNA]</scope>
    <source>
        <strain evidence="3 4">SS015</strain>
    </source>
</reference>
<dbReference type="OrthoDB" id="5296173at2"/>
<evidence type="ECO:0000313" key="3">
    <source>
        <dbReference type="EMBL" id="TYO99957.1"/>
    </source>
</evidence>
<protein>
    <submittedName>
        <fullName evidence="3">Type IV pilus assembly protein PilN</fullName>
    </submittedName>
</protein>
<name>A0A5D3WN11_9BACT</name>
<sequence length="182" mass="20929">MIRINLLPVRAVQKREQLRSQLVILVLSVVLVVVGCAAVYMSMDGKIRNERAAIDQKNRRIAQLRKTIGEVGRFKKMQEELRGKLEVLQTLKRNRSGPVHILDELNRSLPPKLWLTKFSENGPNVQISGVGLNEETVAKFMRALEKSPYFRNIRLKVTEQMTKNGLKLQRFDIAAQKERPKD</sequence>
<dbReference type="PANTHER" id="PTHR40278">
    <property type="entry name" value="DNA UTILIZATION PROTEIN HOFN"/>
    <property type="match status" value="1"/>
</dbReference>
<feature type="transmembrane region" description="Helical" evidence="2">
    <location>
        <begin position="21"/>
        <end position="41"/>
    </location>
</feature>
<evidence type="ECO:0000256" key="1">
    <source>
        <dbReference type="SAM" id="Coils"/>
    </source>
</evidence>
<dbReference type="Pfam" id="PF05137">
    <property type="entry name" value="PilN"/>
    <property type="match status" value="1"/>
</dbReference>
<dbReference type="Proteomes" id="UP000324159">
    <property type="component" value="Unassembled WGS sequence"/>
</dbReference>
<keyword evidence="4" id="KW-1185">Reference proteome</keyword>